<gene>
    <name evidence="12" type="ORF">BP5553_06367</name>
</gene>
<feature type="compositionally biased region" description="Basic and acidic residues" evidence="9">
    <location>
        <begin position="447"/>
        <end position="456"/>
    </location>
</feature>
<dbReference type="GO" id="GO:0004386">
    <property type="term" value="F:helicase activity"/>
    <property type="evidence" value="ECO:0007669"/>
    <property type="project" value="UniProtKB-KW"/>
</dbReference>
<feature type="compositionally biased region" description="Low complexity" evidence="9">
    <location>
        <begin position="490"/>
        <end position="504"/>
    </location>
</feature>
<evidence type="ECO:0000256" key="3">
    <source>
        <dbReference type="ARBA" id="ARBA00022741"/>
    </source>
</evidence>
<evidence type="ECO:0000256" key="4">
    <source>
        <dbReference type="ARBA" id="ARBA00022801"/>
    </source>
</evidence>
<dbReference type="GeneID" id="43599216"/>
<evidence type="ECO:0000256" key="2">
    <source>
        <dbReference type="ARBA" id="ARBA00007025"/>
    </source>
</evidence>
<dbReference type="AlphaFoldDB" id="A0A370TJR2"/>
<evidence type="ECO:0008006" key="14">
    <source>
        <dbReference type="Google" id="ProtNLM"/>
    </source>
</evidence>
<feature type="compositionally biased region" description="Basic and acidic residues" evidence="9">
    <location>
        <begin position="40"/>
        <end position="66"/>
    </location>
</feature>
<organism evidence="12 13">
    <name type="scientific">Venustampulla echinocandica</name>
    <dbReference type="NCBI Taxonomy" id="2656787"/>
    <lineage>
        <taxon>Eukaryota</taxon>
        <taxon>Fungi</taxon>
        <taxon>Dikarya</taxon>
        <taxon>Ascomycota</taxon>
        <taxon>Pezizomycotina</taxon>
        <taxon>Leotiomycetes</taxon>
        <taxon>Helotiales</taxon>
        <taxon>Pleuroascaceae</taxon>
        <taxon>Venustampulla</taxon>
    </lineage>
</organism>
<dbReference type="SMART" id="SM00490">
    <property type="entry name" value="HELICc"/>
    <property type="match status" value="1"/>
</dbReference>
<keyword evidence="8" id="KW-0539">Nucleus</keyword>
<evidence type="ECO:0000256" key="1">
    <source>
        <dbReference type="ARBA" id="ARBA00004123"/>
    </source>
</evidence>
<reference evidence="12 13" key="1">
    <citation type="journal article" date="2018" name="IMA Fungus">
        <title>IMA Genome-F 9: Draft genome sequence of Annulohypoxylon stygium, Aspergillus mulundensis, Berkeleyomyces basicola (syn. Thielaviopsis basicola), Ceratocystis smalleyi, two Cercospora beticola strains, Coleophoma cylindrospora, Fusarium fracticaudum, Phialophora cf. hyalina, and Morchella septimelata.</title>
        <authorList>
            <person name="Wingfield B.D."/>
            <person name="Bills G.F."/>
            <person name="Dong Y."/>
            <person name="Huang W."/>
            <person name="Nel W.J."/>
            <person name="Swalarsk-Parry B.S."/>
            <person name="Vaghefi N."/>
            <person name="Wilken P.M."/>
            <person name="An Z."/>
            <person name="de Beer Z.W."/>
            <person name="De Vos L."/>
            <person name="Chen L."/>
            <person name="Duong T.A."/>
            <person name="Gao Y."/>
            <person name="Hammerbacher A."/>
            <person name="Kikkert J.R."/>
            <person name="Li Y."/>
            <person name="Li H."/>
            <person name="Li K."/>
            <person name="Li Q."/>
            <person name="Liu X."/>
            <person name="Ma X."/>
            <person name="Naidoo K."/>
            <person name="Pethybridge S.J."/>
            <person name="Sun J."/>
            <person name="Steenkamp E.T."/>
            <person name="van der Nest M.A."/>
            <person name="van Wyk S."/>
            <person name="Wingfield M.J."/>
            <person name="Xiong C."/>
            <person name="Yue Q."/>
            <person name="Zhang X."/>
        </authorList>
    </citation>
    <scope>NUCLEOTIDE SEQUENCE [LARGE SCALE GENOMIC DNA]</scope>
    <source>
        <strain evidence="12 13">BP 5553</strain>
    </source>
</reference>
<dbReference type="GO" id="GO:0005634">
    <property type="term" value="C:nucleus"/>
    <property type="evidence" value="ECO:0007669"/>
    <property type="project" value="UniProtKB-SubCell"/>
</dbReference>
<keyword evidence="3" id="KW-0547">Nucleotide-binding</keyword>
<evidence type="ECO:0000256" key="6">
    <source>
        <dbReference type="ARBA" id="ARBA00022840"/>
    </source>
</evidence>
<name>A0A370TJR2_9HELO</name>
<dbReference type="EMBL" id="NPIC01000005">
    <property type="protein sequence ID" value="RDL35755.1"/>
    <property type="molecule type" value="Genomic_DNA"/>
</dbReference>
<dbReference type="PANTHER" id="PTHR10799">
    <property type="entry name" value="SNF2/RAD54 HELICASE FAMILY"/>
    <property type="match status" value="1"/>
</dbReference>
<feature type="region of interest" description="Disordered" evidence="9">
    <location>
        <begin position="1"/>
        <end position="88"/>
    </location>
</feature>
<dbReference type="InterPro" id="IPR001650">
    <property type="entry name" value="Helicase_C-like"/>
</dbReference>
<keyword evidence="5" id="KW-0347">Helicase</keyword>
<keyword evidence="6" id="KW-0067">ATP-binding</keyword>
<keyword evidence="4" id="KW-0378">Hydrolase</keyword>
<comment type="similarity">
    <text evidence="2">Belongs to the SNF2/RAD54 helicase family.</text>
</comment>
<dbReference type="SUPFAM" id="SSF52540">
    <property type="entry name" value="P-loop containing nucleoside triphosphate hydrolases"/>
    <property type="match status" value="2"/>
</dbReference>
<dbReference type="InterPro" id="IPR027417">
    <property type="entry name" value="P-loop_NTPase"/>
</dbReference>
<protein>
    <recommendedName>
        <fullName evidence="14">P-loop containing nucleoside triphosphate hydrolase</fullName>
    </recommendedName>
</protein>
<dbReference type="InterPro" id="IPR038718">
    <property type="entry name" value="SNF2-like_sf"/>
</dbReference>
<dbReference type="RefSeq" id="XP_031868411.1">
    <property type="nucleotide sequence ID" value="XM_032014990.1"/>
</dbReference>
<keyword evidence="13" id="KW-1185">Reference proteome</keyword>
<dbReference type="Pfam" id="PF00271">
    <property type="entry name" value="Helicase_C"/>
    <property type="match status" value="1"/>
</dbReference>
<dbReference type="STRING" id="2656787.A0A370TJR2"/>
<dbReference type="OrthoDB" id="5857104at2759"/>
<dbReference type="Proteomes" id="UP000254866">
    <property type="component" value="Unassembled WGS sequence"/>
</dbReference>
<dbReference type="InterPro" id="IPR049730">
    <property type="entry name" value="SNF2/RAD54-like_C"/>
</dbReference>
<evidence type="ECO:0000256" key="7">
    <source>
        <dbReference type="ARBA" id="ARBA00023054"/>
    </source>
</evidence>
<dbReference type="GO" id="GO:0005524">
    <property type="term" value="F:ATP binding"/>
    <property type="evidence" value="ECO:0007669"/>
    <property type="project" value="UniProtKB-KW"/>
</dbReference>
<feature type="domain" description="Helicase ATP-binding" evidence="10">
    <location>
        <begin position="155"/>
        <end position="328"/>
    </location>
</feature>
<feature type="compositionally biased region" description="Polar residues" evidence="9">
    <location>
        <begin position="7"/>
        <end position="24"/>
    </location>
</feature>
<dbReference type="CDD" id="cd18793">
    <property type="entry name" value="SF2_C_SNF"/>
    <property type="match status" value="1"/>
</dbReference>
<accession>A0A370TJR2</accession>
<evidence type="ECO:0000313" key="12">
    <source>
        <dbReference type="EMBL" id="RDL35755.1"/>
    </source>
</evidence>
<feature type="compositionally biased region" description="Basic and acidic residues" evidence="9">
    <location>
        <begin position="76"/>
        <end position="88"/>
    </location>
</feature>
<dbReference type="PROSITE" id="PS51194">
    <property type="entry name" value="HELICASE_CTER"/>
    <property type="match status" value="1"/>
</dbReference>
<dbReference type="SMART" id="SM00487">
    <property type="entry name" value="DEXDc"/>
    <property type="match status" value="1"/>
</dbReference>
<evidence type="ECO:0000313" key="13">
    <source>
        <dbReference type="Proteomes" id="UP000254866"/>
    </source>
</evidence>
<keyword evidence="7" id="KW-0175">Coiled coil</keyword>
<dbReference type="Gene3D" id="3.40.50.300">
    <property type="entry name" value="P-loop containing nucleotide triphosphate hydrolases"/>
    <property type="match status" value="1"/>
</dbReference>
<dbReference type="InterPro" id="IPR000330">
    <property type="entry name" value="SNF2_N"/>
</dbReference>
<dbReference type="GO" id="GO:0016787">
    <property type="term" value="F:hydrolase activity"/>
    <property type="evidence" value="ECO:0007669"/>
    <property type="project" value="UniProtKB-KW"/>
</dbReference>
<proteinExistence type="inferred from homology"/>
<evidence type="ECO:0000256" key="8">
    <source>
        <dbReference type="ARBA" id="ARBA00023242"/>
    </source>
</evidence>
<comment type="caution">
    <text evidence="12">The sequence shown here is derived from an EMBL/GenBank/DDBJ whole genome shotgun (WGS) entry which is preliminary data.</text>
</comment>
<dbReference type="InterPro" id="IPR014001">
    <property type="entry name" value="Helicase_ATP-bd"/>
</dbReference>
<dbReference type="FunFam" id="3.40.50.300:FF:001315">
    <property type="entry name" value="SNF2 family helicase/ATPase PasG"/>
    <property type="match status" value="1"/>
</dbReference>
<sequence length="887" mass="101188">MALPSSDVESGSQSPGSRLDTSTPSSPPEQPLDDGFDPEFATKEEKLMYEEEKKAHIENEKAEQKRRAAVQRRKNQRQDTKAERETKARQLEELLKKSEAFSNRLTGKTQVLGRVGSSLDGQTLGEHDLTMAEQPKCMIGGKMRDYQLEGLTWMLEICTQGMSGILADEMGLGKTIQTISLIAHLREKEEYLGPHLIIAPLSTLSNWIEEFQKWVPSAPVLLYHGTKPHRRELFKNDMMKHIVKGRVTKKFPVVCTSPEMVLRDEADLTKINWEFIIIDEGHRMKNSESKLFQVLKTFTSATRLLITGTPLQNNLKELWSLLNFLLPNIFTNWEQFESWFDFSDLQDEEGTEEFIQDKMKQELVKKMHVILQPLLLRRVKADVEHMLPRKREYILYAPMTKDQTDLYNAITDKTIDTRKFLEDRVVERLTGASNSPAVSRKVSPKVIEIDQRKDTQEEQSDDDDKPLALRPRRKELSDVKVPLKNAFQQMMKGKAPPKTGKTAKPSLKRKSHDQLVTPVVKSAKSSRQSTPATSVRSRRSRPRKSYTNSYPSDEDALSDDEFEKRLAEEIAKKEQKHDVDSEGSQEDIERARTLELAKKEISVKKLGNPIMQLRLTCNSPHNFYNPWSSGLPVDETLVTSSGKMLLLDRLLKALFDRGHKVLVFSQFKTQLDLLEDYARELRSWNVCRIDGSVAQDDRRQQIKDFNTKPEFKLFLLSTRAGGQGINLASADTVILFDSDWNPQQDLQAQDRAHRIGQTNPVVVFRLATKGTVEESLLKSADAKRRLEKTVIKKGNFKNMGQKLEKEEEGLSENDLKQLLWKDGLVYKYSGDEQILSDQDLDVLCDRSDEAYDRAADGLGNAEGYQVVETKVGGLMTTMDKAQDSVPE</sequence>
<comment type="subcellular location">
    <subcellularLocation>
        <location evidence="1">Nucleus</location>
    </subcellularLocation>
</comment>
<dbReference type="Gene3D" id="3.40.50.10810">
    <property type="entry name" value="Tandem AAA-ATPase domain"/>
    <property type="match status" value="1"/>
</dbReference>
<evidence type="ECO:0000256" key="9">
    <source>
        <dbReference type="SAM" id="MobiDB-lite"/>
    </source>
</evidence>
<dbReference type="PROSITE" id="PS51192">
    <property type="entry name" value="HELICASE_ATP_BIND_1"/>
    <property type="match status" value="1"/>
</dbReference>
<dbReference type="FunFam" id="3.40.50.10810:FF:000015">
    <property type="entry name" value="lymphoid-specific helicase isoform X1"/>
    <property type="match status" value="1"/>
</dbReference>
<evidence type="ECO:0000259" key="10">
    <source>
        <dbReference type="PROSITE" id="PS51192"/>
    </source>
</evidence>
<dbReference type="Pfam" id="PF00176">
    <property type="entry name" value="SNF2-rel_dom"/>
    <property type="match status" value="1"/>
</dbReference>
<evidence type="ECO:0000259" key="11">
    <source>
        <dbReference type="PROSITE" id="PS51194"/>
    </source>
</evidence>
<evidence type="ECO:0000256" key="5">
    <source>
        <dbReference type="ARBA" id="ARBA00022806"/>
    </source>
</evidence>
<feature type="region of interest" description="Disordered" evidence="9">
    <location>
        <begin position="432"/>
        <end position="559"/>
    </location>
</feature>
<feature type="domain" description="Helicase C-terminal" evidence="11">
    <location>
        <begin position="646"/>
        <end position="811"/>
    </location>
</feature>